<sequence>MFTIDTNTGFGARIEKQLANEDVVWLTTVGRSGTPAPNPVWFTWTGREILVFSQAAKAKVHKIAANGRVAVNFNATHTGGDVGVITGEAVIDEAGPTADELADYDAKYASGLAGLDMPAEQFHREYPVLIRITPEKLRGF</sequence>
<dbReference type="GO" id="GO:0016627">
    <property type="term" value="F:oxidoreductase activity, acting on the CH-CH group of donors"/>
    <property type="evidence" value="ECO:0007669"/>
    <property type="project" value="TreeGrafter"/>
</dbReference>
<comment type="caution">
    <text evidence="3">The sequence shown here is derived from an EMBL/GenBank/DDBJ whole genome shotgun (WGS) entry which is preliminary data.</text>
</comment>
<gene>
    <name evidence="3" type="ORF">EV643_116152</name>
</gene>
<dbReference type="InterPro" id="IPR019966">
    <property type="entry name" value="F420-dep_enz_PPOX_Rv3369"/>
</dbReference>
<dbReference type="EMBL" id="SNWQ01000016">
    <property type="protein sequence ID" value="TDO44340.1"/>
    <property type="molecule type" value="Genomic_DNA"/>
</dbReference>
<dbReference type="Pfam" id="PF01243">
    <property type="entry name" value="PNPOx_N"/>
    <property type="match status" value="1"/>
</dbReference>
<organism evidence="3 4">
    <name type="scientific">Kribbella caucasensis</name>
    <dbReference type="NCBI Taxonomy" id="2512215"/>
    <lineage>
        <taxon>Bacteria</taxon>
        <taxon>Bacillati</taxon>
        <taxon>Actinomycetota</taxon>
        <taxon>Actinomycetes</taxon>
        <taxon>Propionibacteriales</taxon>
        <taxon>Kribbellaceae</taxon>
        <taxon>Kribbella</taxon>
    </lineage>
</organism>
<dbReference type="InterPro" id="IPR011576">
    <property type="entry name" value="Pyridox_Oxase_N"/>
</dbReference>
<dbReference type="NCBIfam" id="TIGR03667">
    <property type="entry name" value="Rv3369"/>
    <property type="match status" value="1"/>
</dbReference>
<evidence type="ECO:0000259" key="2">
    <source>
        <dbReference type="Pfam" id="PF01243"/>
    </source>
</evidence>
<evidence type="ECO:0000313" key="3">
    <source>
        <dbReference type="EMBL" id="TDO44340.1"/>
    </source>
</evidence>
<protein>
    <submittedName>
        <fullName evidence="3">PPOX class probable F420-dependent enzyme</fullName>
    </submittedName>
</protein>
<dbReference type="Gene3D" id="2.30.110.10">
    <property type="entry name" value="Electron Transport, Fmn-binding Protein, Chain A"/>
    <property type="match status" value="1"/>
</dbReference>
<dbReference type="PANTHER" id="PTHR35176:SF4">
    <property type="entry name" value="PYRIDOXAMINE 5'-PHOSPHATE OXIDASE-RELATED FMN-BINDING"/>
    <property type="match status" value="1"/>
</dbReference>
<dbReference type="OrthoDB" id="157302at2"/>
<reference evidence="3 4" key="1">
    <citation type="submission" date="2019-03" db="EMBL/GenBank/DDBJ databases">
        <title>Genomic Encyclopedia of Type Strains, Phase III (KMG-III): the genomes of soil and plant-associated and newly described type strains.</title>
        <authorList>
            <person name="Whitman W."/>
        </authorList>
    </citation>
    <scope>NUCLEOTIDE SEQUENCE [LARGE SCALE GENOMIC DNA]</scope>
    <source>
        <strain evidence="3 4">VKM Ac-2527</strain>
    </source>
</reference>
<evidence type="ECO:0000256" key="1">
    <source>
        <dbReference type="ARBA" id="ARBA00023002"/>
    </source>
</evidence>
<evidence type="ECO:0000313" key="4">
    <source>
        <dbReference type="Proteomes" id="UP000295388"/>
    </source>
</evidence>
<name>A0A4R6K4U6_9ACTN</name>
<dbReference type="RefSeq" id="WP_133803418.1">
    <property type="nucleotide sequence ID" value="NZ_SNWQ01000016.1"/>
</dbReference>
<accession>A0A4R6K4U6</accession>
<feature type="domain" description="Pyridoxamine 5'-phosphate oxidase N-terminal" evidence="2">
    <location>
        <begin position="13"/>
        <end position="138"/>
    </location>
</feature>
<dbReference type="Proteomes" id="UP000295388">
    <property type="component" value="Unassembled WGS sequence"/>
</dbReference>
<dbReference type="PANTHER" id="PTHR35176">
    <property type="entry name" value="HEME OXYGENASE HI_0854-RELATED"/>
    <property type="match status" value="1"/>
</dbReference>
<dbReference type="InterPro" id="IPR052019">
    <property type="entry name" value="F420H2_bilvrd_red/Heme_oxyg"/>
</dbReference>
<keyword evidence="1" id="KW-0560">Oxidoreductase</keyword>
<dbReference type="SUPFAM" id="SSF50475">
    <property type="entry name" value="FMN-binding split barrel"/>
    <property type="match status" value="1"/>
</dbReference>
<proteinExistence type="predicted"/>
<keyword evidence="4" id="KW-1185">Reference proteome</keyword>
<dbReference type="AlphaFoldDB" id="A0A4R6K4U6"/>
<dbReference type="GO" id="GO:0005829">
    <property type="term" value="C:cytosol"/>
    <property type="evidence" value="ECO:0007669"/>
    <property type="project" value="TreeGrafter"/>
</dbReference>
<dbReference type="InterPro" id="IPR012349">
    <property type="entry name" value="Split_barrel_FMN-bd"/>
</dbReference>
<dbReference type="GO" id="GO:0070967">
    <property type="term" value="F:coenzyme F420 binding"/>
    <property type="evidence" value="ECO:0007669"/>
    <property type="project" value="TreeGrafter"/>
</dbReference>